<dbReference type="SMART" id="SM00640">
    <property type="entry name" value="Glyco_32"/>
    <property type="match status" value="1"/>
</dbReference>
<dbReference type="EC" id="3.2.1.26" evidence="2"/>
<feature type="domain" description="Glycosyl hydrolase family 32 N-terminal" evidence="5">
    <location>
        <begin position="25"/>
        <end position="225"/>
    </location>
</feature>
<keyword evidence="4" id="KW-0326">Glycosidase</keyword>
<dbReference type="RefSeq" id="WP_344149355.1">
    <property type="nucleotide sequence ID" value="NZ_BAAAQR010000003.1"/>
</dbReference>
<dbReference type="PANTHER" id="PTHR43101">
    <property type="entry name" value="BETA-FRUCTOSIDASE"/>
    <property type="match status" value="1"/>
</dbReference>
<keyword evidence="3" id="KW-0378">Hydrolase</keyword>
<dbReference type="InterPro" id="IPR051214">
    <property type="entry name" value="GH32_Enzymes"/>
</dbReference>
<dbReference type="SUPFAM" id="SSF75005">
    <property type="entry name" value="Arabinanase/levansucrase/invertase"/>
    <property type="match status" value="1"/>
</dbReference>
<dbReference type="InterPro" id="IPR023296">
    <property type="entry name" value="Glyco_hydro_beta-prop_sf"/>
</dbReference>
<protein>
    <recommendedName>
        <fullName evidence="2">beta-fructofuranosidase</fullName>
        <ecNumber evidence="2">3.2.1.26</ecNumber>
    </recommendedName>
</protein>
<comment type="caution">
    <text evidence="6">The sequence shown here is derived from an EMBL/GenBank/DDBJ whole genome shotgun (WGS) entry which is preliminary data.</text>
</comment>
<proteinExistence type="inferred from homology"/>
<comment type="similarity">
    <text evidence="1">Belongs to the glycosyl hydrolase 32 family.</text>
</comment>
<evidence type="ECO:0000256" key="4">
    <source>
        <dbReference type="ARBA" id="ARBA00023295"/>
    </source>
</evidence>
<sequence length="328" mass="36353">MLDLADDWVWDFWVVADPAADDGTAYHLFFLKAPRTLGDPDLRHWHASVGHAVSADLSSWTRVTDALDPQPPPAFDDLATWTGSVVRDDDGRWWMFTTGLAQREQGRVQRIGVATSRDLTTWVRDPEPVLEADPRWYGTLDPDRADAPAGAGREEHWRDPWVERDADGTWHLYATAQGMGVERGVVAHAVSDDLHAWDVLPPLSTPSARFRWLEVISLVELDGRWALLFSCLSDQMPYDEPGSGGVWSVPVAGPGAPVDVDRAVRLTSEDLYVGKVARRRDGSHCFLAFENRDEAGRFRGGVIDPVGIGWNALGTGLELRGGPARWRG</sequence>
<organism evidence="6 7">
    <name type="scientific">Nocardioides koreensis</name>
    <dbReference type="NCBI Taxonomy" id="433651"/>
    <lineage>
        <taxon>Bacteria</taxon>
        <taxon>Bacillati</taxon>
        <taxon>Actinomycetota</taxon>
        <taxon>Actinomycetes</taxon>
        <taxon>Propionibacteriales</taxon>
        <taxon>Nocardioidaceae</taxon>
        <taxon>Nocardioides</taxon>
    </lineage>
</organism>
<evidence type="ECO:0000256" key="1">
    <source>
        <dbReference type="ARBA" id="ARBA00009902"/>
    </source>
</evidence>
<dbReference type="Pfam" id="PF00251">
    <property type="entry name" value="Glyco_hydro_32N"/>
    <property type="match status" value="1"/>
</dbReference>
<evidence type="ECO:0000313" key="6">
    <source>
        <dbReference type="EMBL" id="GAA2142315.1"/>
    </source>
</evidence>
<accession>A0ABN2ZHM3</accession>
<reference evidence="6 7" key="1">
    <citation type="journal article" date="2019" name="Int. J. Syst. Evol. Microbiol.">
        <title>The Global Catalogue of Microorganisms (GCM) 10K type strain sequencing project: providing services to taxonomists for standard genome sequencing and annotation.</title>
        <authorList>
            <consortium name="The Broad Institute Genomics Platform"/>
            <consortium name="The Broad Institute Genome Sequencing Center for Infectious Disease"/>
            <person name="Wu L."/>
            <person name="Ma J."/>
        </authorList>
    </citation>
    <scope>NUCLEOTIDE SEQUENCE [LARGE SCALE GENOMIC DNA]</scope>
    <source>
        <strain evidence="6 7">JCM 16022</strain>
    </source>
</reference>
<name>A0ABN2ZHM3_9ACTN</name>
<dbReference type="InterPro" id="IPR001362">
    <property type="entry name" value="Glyco_hydro_32"/>
</dbReference>
<dbReference type="Gene3D" id="2.115.10.20">
    <property type="entry name" value="Glycosyl hydrolase domain, family 43"/>
    <property type="match status" value="1"/>
</dbReference>
<dbReference type="InterPro" id="IPR013148">
    <property type="entry name" value="Glyco_hydro_32_N"/>
</dbReference>
<evidence type="ECO:0000259" key="5">
    <source>
        <dbReference type="Pfam" id="PF00251"/>
    </source>
</evidence>
<dbReference type="Proteomes" id="UP001501771">
    <property type="component" value="Unassembled WGS sequence"/>
</dbReference>
<gene>
    <name evidence="6" type="ORF">GCM10009844_13330</name>
</gene>
<evidence type="ECO:0000256" key="3">
    <source>
        <dbReference type="ARBA" id="ARBA00022801"/>
    </source>
</evidence>
<evidence type="ECO:0000313" key="7">
    <source>
        <dbReference type="Proteomes" id="UP001501771"/>
    </source>
</evidence>
<evidence type="ECO:0000256" key="2">
    <source>
        <dbReference type="ARBA" id="ARBA00012758"/>
    </source>
</evidence>
<dbReference type="PANTHER" id="PTHR43101:SF1">
    <property type="entry name" value="BETA-FRUCTOSIDASE"/>
    <property type="match status" value="1"/>
</dbReference>
<keyword evidence="7" id="KW-1185">Reference proteome</keyword>
<dbReference type="EMBL" id="BAAAQR010000003">
    <property type="protein sequence ID" value="GAA2142315.1"/>
    <property type="molecule type" value="Genomic_DNA"/>
</dbReference>
<dbReference type="CDD" id="cd18609">
    <property type="entry name" value="GH32-like"/>
    <property type="match status" value="1"/>
</dbReference>